<organism evidence="1">
    <name type="scientific">marine sediment metagenome</name>
    <dbReference type="NCBI Taxonomy" id="412755"/>
    <lineage>
        <taxon>unclassified sequences</taxon>
        <taxon>metagenomes</taxon>
        <taxon>ecological metagenomes</taxon>
    </lineage>
</organism>
<proteinExistence type="predicted"/>
<sequence length="213" mass="25249">MSEEQNDILDESLKTSRYKEIVDILLKDYRNRLGEISLVVSILGEGFPKGKDCWETDYSACLTCSETCDYSKKRKYLKEYIEEELNSHVLFMEQLEFIHPSLEEVLFLEENPDIDLIIIFPESYGSISEFINFSNNQKIAHRLRVFVKPRYHPLISDKKSFLRNSLLIFLSKYGHVYSYEVDDKYEDLTKKVHKLISSYRVIKYKESKKQNNN</sequence>
<comment type="caution">
    <text evidence="1">The sequence shown here is derived from an EMBL/GenBank/DDBJ whole genome shotgun (WGS) entry which is preliminary data.</text>
</comment>
<protein>
    <submittedName>
        <fullName evidence="1">Uncharacterized protein</fullName>
    </submittedName>
</protein>
<dbReference type="EMBL" id="LAZR01017828">
    <property type="protein sequence ID" value="KKL98804.1"/>
    <property type="molecule type" value="Genomic_DNA"/>
</dbReference>
<evidence type="ECO:0000313" key="1">
    <source>
        <dbReference type="EMBL" id="KKL98804.1"/>
    </source>
</evidence>
<gene>
    <name evidence="1" type="ORF">LCGC14_1820760</name>
</gene>
<dbReference type="AlphaFoldDB" id="A0A0F9GJ16"/>
<reference evidence="1" key="1">
    <citation type="journal article" date="2015" name="Nature">
        <title>Complex archaea that bridge the gap between prokaryotes and eukaryotes.</title>
        <authorList>
            <person name="Spang A."/>
            <person name="Saw J.H."/>
            <person name="Jorgensen S.L."/>
            <person name="Zaremba-Niedzwiedzka K."/>
            <person name="Martijn J."/>
            <person name="Lind A.E."/>
            <person name="van Eijk R."/>
            <person name="Schleper C."/>
            <person name="Guy L."/>
            <person name="Ettema T.J."/>
        </authorList>
    </citation>
    <scope>NUCLEOTIDE SEQUENCE</scope>
</reference>
<accession>A0A0F9GJ16</accession>
<name>A0A0F9GJ16_9ZZZZ</name>